<dbReference type="SUPFAM" id="SSF57903">
    <property type="entry name" value="FYVE/PHD zinc finger"/>
    <property type="match status" value="2"/>
</dbReference>
<feature type="domain" description="SET" evidence="13">
    <location>
        <begin position="1430"/>
        <end position="1546"/>
    </location>
</feature>
<evidence type="ECO:0000256" key="6">
    <source>
        <dbReference type="ARBA" id="ARBA00023117"/>
    </source>
</evidence>
<dbReference type="InterPro" id="IPR001214">
    <property type="entry name" value="SET_dom"/>
</dbReference>
<dbReference type="InterPro" id="IPR046341">
    <property type="entry name" value="SET_dom_sf"/>
</dbReference>
<feature type="compositionally biased region" description="Low complexity" evidence="10">
    <location>
        <begin position="282"/>
        <end position="296"/>
    </location>
</feature>
<evidence type="ECO:0000313" key="15">
    <source>
        <dbReference type="Proteomes" id="UP000001357"/>
    </source>
</evidence>
<dbReference type="InterPro" id="IPR013083">
    <property type="entry name" value="Znf_RING/FYVE/PHD"/>
</dbReference>
<keyword evidence="15" id="KW-1185">Reference proteome</keyword>
<keyword evidence="4" id="KW-0156">Chromatin regulator</keyword>
<dbReference type="InterPro" id="IPR019787">
    <property type="entry name" value="Znf_PHD-finger"/>
</dbReference>
<keyword evidence="5" id="KW-0805">Transcription regulation</keyword>
<dbReference type="InterPro" id="IPR001965">
    <property type="entry name" value="Znf_PHD"/>
</dbReference>
<dbReference type="SUPFAM" id="SSF82199">
    <property type="entry name" value="SET domain"/>
    <property type="match status" value="1"/>
</dbReference>
<dbReference type="CDD" id="cd15489">
    <property type="entry name" value="PHD_SF"/>
    <property type="match status" value="1"/>
</dbReference>
<dbReference type="SMART" id="SM00297">
    <property type="entry name" value="BROMO"/>
    <property type="match status" value="1"/>
</dbReference>
<name>A9V4L9_MONBE</name>
<evidence type="ECO:0000256" key="10">
    <source>
        <dbReference type="SAM" id="MobiDB-lite"/>
    </source>
</evidence>
<dbReference type="GO" id="GO:0035097">
    <property type="term" value="C:histone methyltransferase complex"/>
    <property type="evidence" value="ECO:0000318"/>
    <property type="project" value="GO_Central"/>
</dbReference>
<dbReference type="GO" id="GO:0045893">
    <property type="term" value="P:positive regulation of DNA-templated transcription"/>
    <property type="evidence" value="ECO:0000318"/>
    <property type="project" value="GO_Central"/>
</dbReference>
<evidence type="ECO:0000256" key="3">
    <source>
        <dbReference type="ARBA" id="ARBA00022833"/>
    </source>
</evidence>
<feature type="region of interest" description="Disordered" evidence="10">
    <location>
        <begin position="282"/>
        <end position="351"/>
    </location>
</feature>
<organism evidence="14 15">
    <name type="scientific">Monosiga brevicollis</name>
    <name type="common">Choanoflagellate</name>
    <dbReference type="NCBI Taxonomy" id="81824"/>
    <lineage>
        <taxon>Eukaryota</taxon>
        <taxon>Choanoflagellata</taxon>
        <taxon>Craspedida</taxon>
        <taxon>Salpingoecidae</taxon>
        <taxon>Monosiga</taxon>
    </lineage>
</organism>
<dbReference type="STRING" id="81824.A9V4L9"/>
<dbReference type="GO" id="GO:0008270">
    <property type="term" value="F:zinc ion binding"/>
    <property type="evidence" value="ECO:0007669"/>
    <property type="project" value="UniProtKB-KW"/>
</dbReference>
<protein>
    <recommendedName>
        <fullName evidence="16">Histone-lysine N-methyltransferase</fullName>
    </recommendedName>
</protein>
<evidence type="ECO:0000256" key="1">
    <source>
        <dbReference type="ARBA" id="ARBA00022723"/>
    </source>
</evidence>
<keyword evidence="7" id="KW-0804">Transcription</keyword>
<feature type="domain" description="PHD-type" evidence="12">
    <location>
        <begin position="638"/>
        <end position="690"/>
    </location>
</feature>
<feature type="domain" description="PHD-type" evidence="12">
    <location>
        <begin position="730"/>
        <end position="791"/>
    </location>
</feature>
<keyword evidence="1" id="KW-0479">Metal-binding</keyword>
<evidence type="ECO:0000256" key="9">
    <source>
        <dbReference type="PROSITE-ProRule" id="PRU00146"/>
    </source>
</evidence>
<dbReference type="eggNOG" id="KOG0386">
    <property type="taxonomic scope" value="Eukaryota"/>
</dbReference>
<feature type="compositionally biased region" description="Polar residues" evidence="10">
    <location>
        <begin position="303"/>
        <end position="312"/>
    </location>
</feature>
<evidence type="ECO:0000256" key="7">
    <source>
        <dbReference type="ARBA" id="ARBA00023163"/>
    </source>
</evidence>
<keyword evidence="2 9" id="KW-0863">Zinc-finger</keyword>
<feature type="region of interest" description="Disordered" evidence="10">
    <location>
        <begin position="932"/>
        <end position="1044"/>
    </location>
</feature>
<dbReference type="Gene3D" id="2.170.270.10">
    <property type="entry name" value="SET domain"/>
    <property type="match status" value="1"/>
</dbReference>
<dbReference type="KEGG" id="mbr:MONBRDRAFT_27206"/>
<dbReference type="PRINTS" id="PR00503">
    <property type="entry name" value="BROMODOMAIN"/>
</dbReference>
<sequence length="1547" mass="168841">MAPNPKGNANTRTTSIRSARLAKKADDAKIIAEATAAILTAVAEAKTKQRPLAPPFERLPTRSQLPEYYQTIKDPIDIDTIRKKASRKEYPSVAALVEDFQRLFYNTQVFNSSRSLIYKDSRTLTNVVRRAAAAFVPEDELPQVVVFGGAAKPAPLPAPATPATRVPSATGPDATVSPTAAGGTASPTPAIDHVVVAALTELIPNINARVLVVDGNTGKPPLRASHNPCWRTLASYLNKHPSFRLAQEADQKIVDTIRADHGLDIKGAVDLLKAQLLPVSTAKTPPTQAPSATQPSKKVKNTPVRTPSLNQNKTAKSTKKTPKRAPATTPTVGSGSPLAAADAPTCPTSTPKEKLADLMAAADAYQASFPNNNSAAQETEAFNLTVRDLFARHVLSVRSTIRFRGVMGRLDAEGIFRLANGHPFPTPATMGLIMEDGGFASNRWEPVRLDQKTLAQLQASASRIAKAATLKAAKATAAARAHEDEAMDIDEQEDFLHLNLVDKWTSADQERYSHRLGLAVASDHECPLDLCFACGSNGHLIDQSRKGRKRSGEALKRASSSAPVTPVKSESGLDACPNAPLAGNGIPNASVEPLQATTEQSTTQPSKAQPEPSAHTAIEEQCQMAVSYSARLWQCKNCQTCDVCTRIEPTQHLLSCDVCGVHRHAACASAATPSYMLATQRWVCTDCVQCEHCGATDVRGHRPDPKLREEPTWQCDFRLCFDCGLNKLRGNFCPVCGKTYRGDDYDVKMVGCDRCDRWLHAECDDIDEARYHLLTFVPSSMSYFCPDCRRSDANASSVKELFEAAGSVMHERVGQALERATRSSSAWVLKVLPEGMTLDAENGKLPDFLPDGVSDFQSLYERVQSKGFASPQEFIRVFGDNDKRCRAITSFWGVLNTELGRSIDLSLDPLPERGQELSVLAAMAGTAKTISAAPLTTSPPASPRHSHQASDRTSPWPDSPVVTSTPTAARATQGLGPKDAPSSTPASPTTRENIDLQHQVKAASQRTIPIPSLQSPKLKDGQPSCPEQLQPASSSTSQTPLNSIPVPTLSGQFRSTLPIPSPPKPASETTLASDIPTAKPPSFLRRPSLSAIEEPLLDYVRFVNPALSVDMFRHVLALFHEYQTTCTPGHQGNATRVLQGFGLQPEHVQAGLEILARTWIHVNCLLWSPEVYEGPHGLCRARAATRRGRLIMYCDQHREYGCRQEKLQPSATALTPGKFRVERHIVVEHQSGSREGEGEQLEAVNRTLSLLPSPQQLALALLARFPPKRVVFPSELLQKLQATAQKSLRLPQICIGAFKLLWPGSMAEHCEGLYSDKLLLPNNYLACRRFWDINDVLNNRLNLTSYYMRVWACRRTDDPAPEDPDEAPMGAARCEAHDLQAARKLARSSLPRAGAESTDGDARHDRKVSSVSTEMNDKTLFRLSKQMLATTVRVSHSKIHGIGLFALRPLKPGEMIIEYAGEQIRPELTDKREAYYDSRGIGCYMFRVDANLVVDATLTGNPARFVNHSCDPNCASRIIQTDVGKHIVIFAERNIAVGEELTYDYKV</sequence>
<dbReference type="PROSITE" id="PS50280">
    <property type="entry name" value="SET"/>
    <property type="match status" value="1"/>
</dbReference>
<feature type="compositionally biased region" description="Polar residues" evidence="10">
    <location>
        <begin position="1025"/>
        <end position="1042"/>
    </location>
</feature>
<feature type="region of interest" description="Disordered" evidence="10">
    <location>
        <begin position="542"/>
        <end position="579"/>
    </location>
</feature>
<gene>
    <name evidence="14" type="ORF">MONBRDRAFT_27206</name>
</gene>
<dbReference type="eggNOG" id="KOG1084">
    <property type="taxonomic scope" value="Eukaryota"/>
</dbReference>
<dbReference type="InParanoid" id="A9V4L9"/>
<dbReference type="SMART" id="SM00317">
    <property type="entry name" value="SET"/>
    <property type="match status" value="1"/>
</dbReference>
<dbReference type="PROSITE" id="PS50014">
    <property type="entry name" value="BROMODOMAIN_2"/>
    <property type="match status" value="1"/>
</dbReference>
<dbReference type="Gene3D" id="1.20.920.10">
    <property type="entry name" value="Bromodomain-like"/>
    <property type="match status" value="1"/>
</dbReference>
<dbReference type="GeneID" id="5892979"/>
<evidence type="ECO:0000256" key="8">
    <source>
        <dbReference type="PROSITE-ProRule" id="PRU00035"/>
    </source>
</evidence>
<dbReference type="SMART" id="SM00249">
    <property type="entry name" value="PHD"/>
    <property type="match status" value="2"/>
</dbReference>
<feature type="compositionally biased region" description="Low complexity" evidence="10">
    <location>
        <begin position="161"/>
        <end position="170"/>
    </location>
</feature>
<accession>A9V4L9</accession>
<dbReference type="GO" id="GO:0042800">
    <property type="term" value="F:histone H3K4 methyltransferase activity"/>
    <property type="evidence" value="ECO:0000318"/>
    <property type="project" value="GO_Central"/>
</dbReference>
<feature type="compositionally biased region" description="Polar residues" evidence="10">
    <location>
        <begin position="1002"/>
        <end position="1015"/>
    </location>
</feature>
<dbReference type="InterPro" id="IPR001487">
    <property type="entry name" value="Bromodomain"/>
</dbReference>
<dbReference type="Pfam" id="PF00856">
    <property type="entry name" value="SET"/>
    <property type="match status" value="1"/>
</dbReference>
<evidence type="ECO:0000259" key="13">
    <source>
        <dbReference type="PROSITE" id="PS50280"/>
    </source>
</evidence>
<feature type="region of interest" description="Disordered" evidence="10">
    <location>
        <begin position="1060"/>
        <end position="1079"/>
    </location>
</feature>
<evidence type="ECO:0000259" key="11">
    <source>
        <dbReference type="PROSITE" id="PS50014"/>
    </source>
</evidence>
<reference evidence="14 15" key="1">
    <citation type="journal article" date="2008" name="Nature">
        <title>The genome of the choanoflagellate Monosiga brevicollis and the origin of metazoans.</title>
        <authorList>
            <consortium name="JGI Sequencing"/>
            <person name="King N."/>
            <person name="Westbrook M.J."/>
            <person name="Young S.L."/>
            <person name="Kuo A."/>
            <person name="Abedin M."/>
            <person name="Chapman J."/>
            <person name="Fairclough S."/>
            <person name="Hellsten U."/>
            <person name="Isogai Y."/>
            <person name="Letunic I."/>
            <person name="Marr M."/>
            <person name="Pincus D."/>
            <person name="Putnam N."/>
            <person name="Rokas A."/>
            <person name="Wright K.J."/>
            <person name="Zuzow R."/>
            <person name="Dirks W."/>
            <person name="Good M."/>
            <person name="Goodstein D."/>
            <person name="Lemons D."/>
            <person name="Li W."/>
            <person name="Lyons J.B."/>
            <person name="Morris A."/>
            <person name="Nichols S."/>
            <person name="Richter D.J."/>
            <person name="Salamov A."/>
            <person name="Bork P."/>
            <person name="Lim W.A."/>
            <person name="Manning G."/>
            <person name="Miller W.T."/>
            <person name="McGinnis W."/>
            <person name="Shapiro H."/>
            <person name="Tjian R."/>
            <person name="Grigoriev I.V."/>
            <person name="Rokhsar D."/>
        </authorList>
    </citation>
    <scope>NUCLEOTIDE SEQUENCE [LARGE SCALE GENOMIC DNA]</scope>
    <source>
        <strain evidence="15">MX1 / ATCC 50154</strain>
    </source>
</reference>
<proteinExistence type="predicted"/>
<dbReference type="Proteomes" id="UP000001357">
    <property type="component" value="Unassembled WGS sequence"/>
</dbReference>
<dbReference type="PANTHER" id="PTHR45838:SF4">
    <property type="entry name" value="HISTONE-LYSINE N-METHYLTRANSFERASE TRITHORAX"/>
    <property type="match status" value="1"/>
</dbReference>
<evidence type="ECO:0000259" key="12">
    <source>
        <dbReference type="PROSITE" id="PS50016"/>
    </source>
</evidence>
<feature type="compositionally biased region" description="Basic and acidic residues" evidence="10">
    <location>
        <begin position="542"/>
        <end position="556"/>
    </location>
</feature>
<keyword evidence="6 8" id="KW-0103">Bromodomain</keyword>
<keyword evidence="3" id="KW-0862">Zinc</keyword>
<dbReference type="CDD" id="cd10518">
    <property type="entry name" value="SET_SETD1-like"/>
    <property type="match status" value="1"/>
</dbReference>
<feature type="region of interest" description="Disordered" evidence="10">
    <location>
        <begin position="594"/>
        <end position="615"/>
    </location>
</feature>
<dbReference type="Pfam" id="PF00439">
    <property type="entry name" value="Bromodomain"/>
    <property type="match status" value="1"/>
</dbReference>
<dbReference type="PANTHER" id="PTHR45838">
    <property type="entry name" value="HISTONE-LYSINE-N-METHYLTRANSFERASE 2 KMT2 FAMILY MEMBER"/>
    <property type="match status" value="1"/>
</dbReference>
<dbReference type="InterPro" id="IPR036427">
    <property type="entry name" value="Bromodomain-like_sf"/>
</dbReference>
<dbReference type="SUPFAM" id="SSF47370">
    <property type="entry name" value="Bromodomain"/>
    <property type="match status" value="1"/>
</dbReference>
<feature type="compositionally biased region" description="Polar residues" evidence="10">
    <location>
        <begin position="981"/>
        <end position="991"/>
    </location>
</feature>
<evidence type="ECO:0000256" key="2">
    <source>
        <dbReference type="ARBA" id="ARBA00022771"/>
    </source>
</evidence>
<feature type="compositionally biased region" description="Polar residues" evidence="10">
    <location>
        <begin position="595"/>
        <end position="607"/>
    </location>
</feature>
<dbReference type="RefSeq" id="XP_001747654.1">
    <property type="nucleotide sequence ID" value="XM_001747602.1"/>
</dbReference>
<feature type="domain" description="Bromo" evidence="11">
    <location>
        <begin position="48"/>
        <end position="118"/>
    </location>
</feature>
<dbReference type="EMBL" id="CH991559">
    <property type="protein sequence ID" value="EDQ87394.1"/>
    <property type="molecule type" value="Genomic_DNA"/>
</dbReference>
<dbReference type="PROSITE" id="PS50016">
    <property type="entry name" value="ZF_PHD_2"/>
    <property type="match status" value="2"/>
</dbReference>
<dbReference type="Pfam" id="PF00628">
    <property type="entry name" value="PHD"/>
    <property type="match status" value="2"/>
</dbReference>
<evidence type="ECO:0000313" key="14">
    <source>
        <dbReference type="EMBL" id="EDQ87394.1"/>
    </source>
</evidence>
<dbReference type="Gene3D" id="3.30.40.10">
    <property type="entry name" value="Zinc/RING finger domain, C3HC4 (zinc finger)"/>
    <property type="match status" value="2"/>
</dbReference>
<evidence type="ECO:0008006" key="16">
    <source>
        <dbReference type="Google" id="ProtNLM"/>
    </source>
</evidence>
<feature type="region of interest" description="Disordered" evidence="10">
    <location>
        <begin position="1389"/>
        <end position="1409"/>
    </location>
</feature>
<evidence type="ECO:0000256" key="4">
    <source>
        <dbReference type="ARBA" id="ARBA00022853"/>
    </source>
</evidence>
<dbReference type="CDD" id="cd15508">
    <property type="entry name" value="PHD3_KMT2A_like"/>
    <property type="match status" value="1"/>
</dbReference>
<feature type="region of interest" description="Disordered" evidence="10">
    <location>
        <begin position="157"/>
        <end position="185"/>
    </location>
</feature>
<evidence type="ECO:0000256" key="5">
    <source>
        <dbReference type="ARBA" id="ARBA00023015"/>
    </source>
</evidence>
<dbReference type="InterPro" id="IPR011011">
    <property type="entry name" value="Znf_FYVE_PHD"/>
</dbReference>